<dbReference type="Gene3D" id="3.50.50.60">
    <property type="entry name" value="FAD/NAD(P)-binding domain"/>
    <property type="match status" value="1"/>
</dbReference>
<keyword evidence="7" id="KW-0560">Oxidoreductase</keyword>
<dbReference type="InterPro" id="IPR001155">
    <property type="entry name" value="OxRdtase_FMN_N"/>
</dbReference>
<dbReference type="PANTHER" id="PTHR42917">
    <property type="entry name" value="2,4-DIENOYL-COA REDUCTASE"/>
    <property type="match status" value="1"/>
</dbReference>
<dbReference type="Gene3D" id="3.40.50.720">
    <property type="entry name" value="NAD(P)-binding Rossmann-like Domain"/>
    <property type="match status" value="1"/>
</dbReference>
<dbReference type="Gene3D" id="3.20.20.70">
    <property type="entry name" value="Aldolase class I"/>
    <property type="match status" value="1"/>
</dbReference>
<evidence type="ECO:0000313" key="12">
    <source>
        <dbReference type="EMBL" id="MFC5995760.1"/>
    </source>
</evidence>
<evidence type="ECO:0000256" key="4">
    <source>
        <dbReference type="ARBA" id="ARBA00022630"/>
    </source>
</evidence>
<dbReference type="PRINTS" id="PR00368">
    <property type="entry name" value="FADPNR"/>
</dbReference>
<evidence type="ECO:0000256" key="2">
    <source>
        <dbReference type="ARBA" id="ARBA00001966"/>
    </source>
</evidence>
<dbReference type="CDD" id="cd02803">
    <property type="entry name" value="OYE_like_FMN_family"/>
    <property type="match status" value="1"/>
</dbReference>
<dbReference type="Proteomes" id="UP001596302">
    <property type="component" value="Unassembled WGS sequence"/>
</dbReference>
<dbReference type="InterPro" id="IPR051793">
    <property type="entry name" value="NADH:flavin_oxidoreductase"/>
</dbReference>
<gene>
    <name evidence="12" type="ORF">ACFQE5_16225</name>
</gene>
<reference evidence="13" key="1">
    <citation type="journal article" date="2019" name="Int. J. Syst. Evol. Microbiol.">
        <title>The Global Catalogue of Microorganisms (GCM) 10K type strain sequencing project: providing services to taxonomists for standard genome sequencing and annotation.</title>
        <authorList>
            <consortium name="The Broad Institute Genomics Platform"/>
            <consortium name="The Broad Institute Genome Sequencing Center for Infectious Disease"/>
            <person name="Wu L."/>
            <person name="Ma J."/>
        </authorList>
    </citation>
    <scope>NUCLEOTIDE SEQUENCE [LARGE SCALE GENOMIC DNA]</scope>
    <source>
        <strain evidence="13">CCM 8391</strain>
    </source>
</reference>
<comment type="caution">
    <text evidence="12">The sequence shown here is derived from an EMBL/GenBank/DDBJ whole genome shotgun (WGS) entry which is preliminary data.</text>
</comment>
<evidence type="ECO:0000259" key="11">
    <source>
        <dbReference type="Pfam" id="PF07992"/>
    </source>
</evidence>
<evidence type="ECO:0000256" key="8">
    <source>
        <dbReference type="ARBA" id="ARBA00023004"/>
    </source>
</evidence>
<evidence type="ECO:0000256" key="7">
    <source>
        <dbReference type="ARBA" id="ARBA00023002"/>
    </source>
</evidence>
<keyword evidence="13" id="KW-1185">Reference proteome</keyword>
<dbReference type="Pfam" id="PF07992">
    <property type="entry name" value="Pyr_redox_2"/>
    <property type="match status" value="1"/>
</dbReference>
<dbReference type="SUPFAM" id="SSF51971">
    <property type="entry name" value="Nucleotide-binding domain"/>
    <property type="match status" value="1"/>
</dbReference>
<keyword evidence="9" id="KW-0411">Iron-sulfur</keyword>
<evidence type="ECO:0000313" key="13">
    <source>
        <dbReference type="Proteomes" id="UP001596302"/>
    </source>
</evidence>
<dbReference type="EMBL" id="JBHSQW010000034">
    <property type="protein sequence ID" value="MFC5995760.1"/>
    <property type="molecule type" value="Genomic_DNA"/>
</dbReference>
<dbReference type="InterPro" id="IPR023753">
    <property type="entry name" value="FAD/NAD-binding_dom"/>
</dbReference>
<dbReference type="InterPro" id="IPR013785">
    <property type="entry name" value="Aldolase_TIM"/>
</dbReference>
<accession>A0ABW1J5N2</accession>
<evidence type="ECO:0000256" key="1">
    <source>
        <dbReference type="ARBA" id="ARBA00001917"/>
    </source>
</evidence>
<dbReference type="Pfam" id="PF00724">
    <property type="entry name" value="Oxidored_FMN"/>
    <property type="match status" value="1"/>
</dbReference>
<evidence type="ECO:0000256" key="3">
    <source>
        <dbReference type="ARBA" id="ARBA00011048"/>
    </source>
</evidence>
<dbReference type="InterPro" id="IPR036188">
    <property type="entry name" value="FAD/NAD-bd_sf"/>
</dbReference>
<dbReference type="PANTHER" id="PTHR42917:SF2">
    <property type="entry name" value="2,4-DIENOYL-COA REDUCTASE [(2E)-ENOYL-COA-PRODUCING]"/>
    <property type="match status" value="1"/>
</dbReference>
<keyword evidence="8" id="KW-0408">Iron</keyword>
<dbReference type="SUPFAM" id="SSF51395">
    <property type="entry name" value="FMN-linked oxidoreductases"/>
    <property type="match status" value="1"/>
</dbReference>
<keyword evidence="6" id="KW-0479">Metal-binding</keyword>
<protein>
    <submittedName>
        <fullName evidence="12">FAD-dependent oxidoreductase</fullName>
    </submittedName>
</protein>
<keyword evidence="4" id="KW-0285">Flavoprotein</keyword>
<proteinExistence type="inferred from homology"/>
<evidence type="ECO:0000256" key="5">
    <source>
        <dbReference type="ARBA" id="ARBA00022643"/>
    </source>
</evidence>
<name>A0ABW1J5N2_9PSEU</name>
<dbReference type="SUPFAM" id="SSF51905">
    <property type="entry name" value="FAD/NAD(P)-binding domain"/>
    <property type="match status" value="1"/>
</dbReference>
<comment type="cofactor">
    <cofactor evidence="2">
        <name>[4Fe-4S] cluster</name>
        <dbReference type="ChEBI" id="CHEBI:49883"/>
    </cofactor>
</comment>
<evidence type="ECO:0000256" key="9">
    <source>
        <dbReference type="ARBA" id="ARBA00023014"/>
    </source>
</evidence>
<feature type="domain" description="FAD/NAD(P)-binding" evidence="11">
    <location>
        <begin position="393"/>
        <end position="631"/>
    </location>
</feature>
<comment type="similarity">
    <text evidence="3">In the N-terminal section; belongs to the NADH:flavin oxidoreductase/NADH oxidase family.</text>
</comment>
<comment type="cofactor">
    <cofactor evidence="1">
        <name>FMN</name>
        <dbReference type="ChEBI" id="CHEBI:58210"/>
    </cofactor>
</comment>
<evidence type="ECO:0000256" key="6">
    <source>
        <dbReference type="ARBA" id="ARBA00022723"/>
    </source>
</evidence>
<evidence type="ECO:0000259" key="10">
    <source>
        <dbReference type="Pfam" id="PF00724"/>
    </source>
</evidence>
<keyword evidence="5" id="KW-0288">FMN</keyword>
<feature type="domain" description="NADH:flavin oxidoreductase/NADH oxidase N-terminal" evidence="10">
    <location>
        <begin position="7"/>
        <end position="343"/>
    </location>
</feature>
<organism evidence="12 13">
    <name type="scientific">Pseudonocardia hispaniensis</name>
    <dbReference type="NCBI Taxonomy" id="904933"/>
    <lineage>
        <taxon>Bacteria</taxon>
        <taxon>Bacillati</taxon>
        <taxon>Actinomycetota</taxon>
        <taxon>Actinomycetes</taxon>
        <taxon>Pseudonocardiales</taxon>
        <taxon>Pseudonocardiaceae</taxon>
        <taxon>Pseudonocardia</taxon>
    </lineage>
</organism>
<dbReference type="RefSeq" id="WP_379586020.1">
    <property type="nucleotide sequence ID" value="NZ_JBHSQW010000034.1"/>
</dbReference>
<sequence>MIRYPNLFSPLDIGPVRVRNRIMQTCHSKLYARDGADSQRTIDYYVERARGGAGLLTVDARNVDPTSLSGFSRGYNVGYDPRGRVIERLLTQQVHDHGAAVFTQISHFGLNSASDAADDLRVLLGPSAVKSPVHGEMPKVMEIEDIHAVVDAFARTAEACRDGGFDGIEIHLAHSYLLHQFLSPLYNKRPDDYGGSWENRTRFAHEVIAAVRRRTGHDWTVGVRISLSDFIDGALDISDAIRLGRDLRERGGVDFLCTTGACYHNLSKAAEPSDAPDGYLADLAAQLKRGVPGIPIFAVGGIKDPVDAEQLIATGQADMVAMTRALLADPELPNKAAAGREDEIVHCIRGNQGCMARVVRSLPAGCTVNPAAGREGRLGAGTLVAARQPERWLVVGGGPAGMRAAATLARREHRVTLAEREPELGGQVRLILKTPGRETFAYLIDDLVGQLRTLGVTVETNRAVTAEDVTAAGFDNVIVATGATPARTGFSSVNPLVDQLPGVGQDNVLTVWDVLRGTRPIGQRVVVLDDEGTRYAAGVTEVLLDRGHDVELITPMHALWPGTVGTQDMATLYGRLLGKGLRHRLNSWALAIDGDRVDVVHLYMRAVEQLTGVDTVVLAMSRQADDALYHALKGRVRTLHRIGDCLAPRKLDHAIYEGELAGRELWDPADRFIHEGDLELLRTTGVAAG</sequence>